<sequence>MSSSNILKNRELILTCRDCAFTLSGMKRMRDSTSCDFEFFKMEGRLHGLLINRGEREAPRCKVLSFF</sequence>
<protein>
    <submittedName>
        <fullName evidence="1">Uncharacterized protein</fullName>
    </submittedName>
</protein>
<keyword evidence="2" id="KW-1185">Reference proteome</keyword>
<accession>A0A1H3REW7</accession>
<evidence type="ECO:0000313" key="1">
    <source>
        <dbReference type="EMBL" id="SDZ24382.1"/>
    </source>
</evidence>
<gene>
    <name evidence="1" type="ORF">SAMN05444412_10886</name>
</gene>
<organism evidence="1 2">
    <name type="scientific">Rhodonellum ikkaensis</name>
    <dbReference type="NCBI Taxonomy" id="336829"/>
    <lineage>
        <taxon>Bacteria</taxon>
        <taxon>Pseudomonadati</taxon>
        <taxon>Bacteroidota</taxon>
        <taxon>Cytophagia</taxon>
        <taxon>Cytophagales</taxon>
        <taxon>Cytophagaceae</taxon>
        <taxon>Rhodonellum</taxon>
    </lineage>
</organism>
<reference evidence="1 2" key="1">
    <citation type="submission" date="2016-10" db="EMBL/GenBank/DDBJ databases">
        <authorList>
            <person name="Varghese N."/>
            <person name="Submissions S."/>
        </authorList>
    </citation>
    <scope>NUCLEOTIDE SEQUENCE [LARGE SCALE GENOMIC DNA]</scope>
    <source>
        <strain evidence="1 2">DSM 17997</strain>
    </source>
</reference>
<comment type="caution">
    <text evidence="1">The sequence shown here is derived from an EMBL/GenBank/DDBJ whole genome shotgun (WGS) entry which is preliminary data.</text>
</comment>
<evidence type="ECO:0000313" key="2">
    <source>
        <dbReference type="Proteomes" id="UP000199663"/>
    </source>
</evidence>
<dbReference type="Proteomes" id="UP000199663">
    <property type="component" value="Unassembled WGS sequence"/>
</dbReference>
<name>A0A1H3REW7_9BACT</name>
<proteinExistence type="predicted"/>
<dbReference type="EMBL" id="FNQC01000008">
    <property type="protein sequence ID" value="SDZ24382.1"/>
    <property type="molecule type" value="Genomic_DNA"/>
</dbReference>